<organism evidence="4 5">
    <name type="scientific">Cupriavidus lacunae</name>
    <dbReference type="NCBI Taxonomy" id="2666307"/>
    <lineage>
        <taxon>Bacteria</taxon>
        <taxon>Pseudomonadati</taxon>
        <taxon>Pseudomonadota</taxon>
        <taxon>Betaproteobacteria</taxon>
        <taxon>Burkholderiales</taxon>
        <taxon>Burkholderiaceae</taxon>
        <taxon>Cupriavidus</taxon>
    </lineage>
</organism>
<dbReference type="GO" id="GO:0016829">
    <property type="term" value="F:lyase activity"/>
    <property type="evidence" value="ECO:0007669"/>
    <property type="project" value="InterPro"/>
</dbReference>
<dbReference type="Gene3D" id="1.10.4100.10">
    <property type="entry name" value="2-methylcitrate dehydratase PrpD"/>
    <property type="match status" value="1"/>
</dbReference>
<dbReference type="InterPro" id="IPR036148">
    <property type="entry name" value="MmgE/PrpD_sf"/>
</dbReference>
<comment type="similarity">
    <text evidence="1">Belongs to the PrpD family.</text>
</comment>
<dbReference type="Pfam" id="PF19305">
    <property type="entry name" value="MmgE_PrpD_C"/>
    <property type="match status" value="1"/>
</dbReference>
<dbReference type="Gene3D" id="3.30.1330.120">
    <property type="entry name" value="2-methylcitrate dehydratase PrpD"/>
    <property type="match status" value="1"/>
</dbReference>
<name>A0A370NLN2_9BURK</name>
<dbReference type="AlphaFoldDB" id="A0A370NLN2"/>
<dbReference type="InterPro" id="IPR042183">
    <property type="entry name" value="MmgE/PrpD_sf_1"/>
</dbReference>
<evidence type="ECO:0000259" key="3">
    <source>
        <dbReference type="Pfam" id="PF19305"/>
    </source>
</evidence>
<evidence type="ECO:0000313" key="5">
    <source>
        <dbReference type="Proteomes" id="UP000255165"/>
    </source>
</evidence>
<dbReference type="PANTHER" id="PTHR16943:SF8">
    <property type="entry name" value="2-METHYLCITRATE DEHYDRATASE"/>
    <property type="match status" value="1"/>
</dbReference>
<evidence type="ECO:0000313" key="4">
    <source>
        <dbReference type="EMBL" id="RDK06519.1"/>
    </source>
</evidence>
<sequence>MPADTRRVYNLTCLTMDIANLLASNAIGREYDKLRDETIDATVDGLIDSLACALAGLHAPGLKEARAALGRWGTGDCSVWGGFGRASAPFAAFLNAVSMHALDYDDTDDKVPLHANGMVLPGLIADVEENRPDCDGREFLTALAVGVDGAMRIGRAGGPKGSRGWNYSVISGSVGAVLAIARLRRWDTETTVNALGHQLTQTAGSLQSIIDGSLAKRFQPAQMVKNVVMSAALAQAGIDGPRNVFEGKAGFINLYQDGKFDLDAIRAGIERCDLPEDLSLKPYPACRFTHAPIDLALQLHAQGLRSTDVKQIRIRVSGQAVNMVGRKFNHRSAGVVDAQFSIAYTVAVGLERGAVRIGDFTETAIRDARVGTFAAERITIEADPALPFLGMVPVSFDLELANGKRLLVETQDVCGSPEKRMSATQLRDKVVDCLDFGRSSVSADALIEAVHGLRDGKPFASVLQLIA</sequence>
<evidence type="ECO:0000256" key="1">
    <source>
        <dbReference type="ARBA" id="ARBA00006174"/>
    </source>
</evidence>
<dbReference type="PANTHER" id="PTHR16943">
    <property type="entry name" value="2-METHYLCITRATE DEHYDRATASE-RELATED"/>
    <property type="match status" value="1"/>
</dbReference>
<dbReference type="SUPFAM" id="SSF103378">
    <property type="entry name" value="2-methylcitrate dehydratase PrpD"/>
    <property type="match status" value="1"/>
</dbReference>
<reference evidence="5" key="1">
    <citation type="submission" date="2018-06" db="EMBL/GenBank/DDBJ databases">
        <authorList>
            <person name="Feng T."/>
            <person name="Jeon C.O."/>
        </authorList>
    </citation>
    <scope>NUCLEOTIDE SEQUENCE [LARGE SCALE GENOMIC DNA]</scope>
    <source>
        <strain evidence="5">S23</strain>
    </source>
</reference>
<dbReference type="Pfam" id="PF03972">
    <property type="entry name" value="MmgE_PrpD_N"/>
    <property type="match status" value="1"/>
</dbReference>
<gene>
    <name evidence="4" type="ORF">DN412_31080</name>
</gene>
<evidence type="ECO:0000259" key="2">
    <source>
        <dbReference type="Pfam" id="PF03972"/>
    </source>
</evidence>
<evidence type="ECO:0008006" key="6">
    <source>
        <dbReference type="Google" id="ProtNLM"/>
    </source>
</evidence>
<dbReference type="InterPro" id="IPR045336">
    <property type="entry name" value="MmgE_PrpD_N"/>
</dbReference>
<keyword evidence="5" id="KW-1185">Reference proteome</keyword>
<dbReference type="InterPro" id="IPR045337">
    <property type="entry name" value="MmgE_PrpD_C"/>
</dbReference>
<feature type="domain" description="MmgE/PrpD C-terminal" evidence="3">
    <location>
        <begin position="283"/>
        <end position="444"/>
    </location>
</feature>
<dbReference type="InterPro" id="IPR042188">
    <property type="entry name" value="MmgE/PrpD_sf_2"/>
</dbReference>
<protein>
    <recommendedName>
        <fullName evidence="6">MmgE/PrpD family protein</fullName>
    </recommendedName>
</protein>
<dbReference type="EMBL" id="QKWJ01000061">
    <property type="protein sequence ID" value="RDK06519.1"/>
    <property type="molecule type" value="Genomic_DNA"/>
</dbReference>
<comment type="caution">
    <text evidence="4">The sequence shown here is derived from an EMBL/GenBank/DDBJ whole genome shotgun (WGS) entry which is preliminary data.</text>
</comment>
<proteinExistence type="inferred from homology"/>
<feature type="domain" description="MmgE/PrpD N-terminal" evidence="2">
    <location>
        <begin position="22"/>
        <end position="259"/>
    </location>
</feature>
<dbReference type="Proteomes" id="UP000255165">
    <property type="component" value="Unassembled WGS sequence"/>
</dbReference>
<accession>A0A370NLN2</accession>
<dbReference type="InterPro" id="IPR005656">
    <property type="entry name" value="MmgE_PrpD"/>
</dbReference>